<dbReference type="EMBL" id="LK032333">
    <property type="protein sequence ID" value="CDY34415.1"/>
    <property type="molecule type" value="Genomic_DNA"/>
</dbReference>
<accession>A0A078H799</accession>
<dbReference type="Gramene" id="CDY34415">
    <property type="protein sequence ID" value="CDY34415"/>
    <property type="gene ID" value="GSBRNA2T00056482001"/>
</dbReference>
<dbReference type="PANTHER" id="PTHR35546:SF16">
    <property type="entry name" value="F-BOX ASSOCIATED UBIQUITINATION EFFECTOR FAMILY PROTEIN-RELATED"/>
    <property type="match status" value="1"/>
</dbReference>
<dbReference type="Proteomes" id="UP000028999">
    <property type="component" value="Unassembled WGS sequence"/>
</dbReference>
<reference evidence="1 2" key="1">
    <citation type="journal article" date="2014" name="Science">
        <title>Plant genetics. Early allopolyploid evolution in the post-Neolithic Brassica napus oilseed genome.</title>
        <authorList>
            <person name="Chalhoub B."/>
            <person name="Denoeud F."/>
            <person name="Liu S."/>
            <person name="Parkin I.A."/>
            <person name="Tang H."/>
            <person name="Wang X."/>
            <person name="Chiquet J."/>
            <person name="Belcram H."/>
            <person name="Tong C."/>
            <person name="Samans B."/>
            <person name="Correa M."/>
            <person name="Da Silva C."/>
            <person name="Just J."/>
            <person name="Falentin C."/>
            <person name="Koh C.S."/>
            <person name="Le Clainche I."/>
            <person name="Bernard M."/>
            <person name="Bento P."/>
            <person name="Noel B."/>
            <person name="Labadie K."/>
            <person name="Alberti A."/>
            <person name="Charles M."/>
            <person name="Arnaud D."/>
            <person name="Guo H."/>
            <person name="Daviaud C."/>
            <person name="Alamery S."/>
            <person name="Jabbari K."/>
            <person name="Zhao M."/>
            <person name="Edger P.P."/>
            <person name="Chelaifa H."/>
            <person name="Tack D."/>
            <person name="Lassalle G."/>
            <person name="Mestiri I."/>
            <person name="Schnel N."/>
            <person name="Le Paslier M.C."/>
            <person name="Fan G."/>
            <person name="Renault V."/>
            <person name="Bayer P.E."/>
            <person name="Golicz A.A."/>
            <person name="Manoli S."/>
            <person name="Lee T.H."/>
            <person name="Thi V.H."/>
            <person name="Chalabi S."/>
            <person name="Hu Q."/>
            <person name="Fan C."/>
            <person name="Tollenaere R."/>
            <person name="Lu Y."/>
            <person name="Battail C."/>
            <person name="Shen J."/>
            <person name="Sidebottom C.H."/>
            <person name="Wang X."/>
            <person name="Canaguier A."/>
            <person name="Chauveau A."/>
            <person name="Berard A."/>
            <person name="Deniot G."/>
            <person name="Guan M."/>
            <person name="Liu Z."/>
            <person name="Sun F."/>
            <person name="Lim Y.P."/>
            <person name="Lyons E."/>
            <person name="Town C.D."/>
            <person name="Bancroft I."/>
            <person name="Wang X."/>
            <person name="Meng J."/>
            <person name="Ma J."/>
            <person name="Pires J.C."/>
            <person name="King G.J."/>
            <person name="Brunel D."/>
            <person name="Delourme R."/>
            <person name="Renard M."/>
            <person name="Aury J.M."/>
            <person name="Adams K.L."/>
            <person name="Batley J."/>
            <person name="Snowdon R.J."/>
            <person name="Tost J."/>
            <person name="Edwards D."/>
            <person name="Zhou Y."/>
            <person name="Hua W."/>
            <person name="Sharpe A.G."/>
            <person name="Paterson A.H."/>
            <person name="Guan C."/>
            <person name="Wincker P."/>
        </authorList>
    </citation>
    <scope>NUCLEOTIDE SEQUENCE [LARGE SCALE GENOMIC DNA]</scope>
    <source>
        <strain evidence="2">cv. Darmor-bzh</strain>
    </source>
</reference>
<evidence type="ECO:0000313" key="2">
    <source>
        <dbReference type="Proteomes" id="UP000028999"/>
    </source>
</evidence>
<name>A0A078H799_BRANA</name>
<protein>
    <submittedName>
        <fullName evidence="1">BnaA09g11570D protein</fullName>
    </submittedName>
</protein>
<dbReference type="PaxDb" id="3708-A0A078H799"/>
<dbReference type="PANTHER" id="PTHR35546">
    <property type="entry name" value="F-BOX PROTEIN INTERACTION DOMAIN PROTEIN-RELATED"/>
    <property type="match status" value="1"/>
</dbReference>
<organism evidence="1 2">
    <name type="scientific">Brassica napus</name>
    <name type="common">Rape</name>
    <dbReference type="NCBI Taxonomy" id="3708"/>
    <lineage>
        <taxon>Eukaryota</taxon>
        <taxon>Viridiplantae</taxon>
        <taxon>Streptophyta</taxon>
        <taxon>Embryophyta</taxon>
        <taxon>Tracheophyta</taxon>
        <taxon>Spermatophyta</taxon>
        <taxon>Magnoliopsida</taxon>
        <taxon>eudicotyledons</taxon>
        <taxon>Gunneridae</taxon>
        <taxon>Pentapetalae</taxon>
        <taxon>rosids</taxon>
        <taxon>malvids</taxon>
        <taxon>Brassicales</taxon>
        <taxon>Brassicaceae</taxon>
        <taxon>Brassiceae</taxon>
        <taxon>Brassica</taxon>
    </lineage>
</organism>
<keyword evidence="2" id="KW-1185">Reference proteome</keyword>
<evidence type="ECO:0000313" key="1">
    <source>
        <dbReference type="EMBL" id="CDY34415.1"/>
    </source>
</evidence>
<dbReference type="InterPro" id="IPR055290">
    <property type="entry name" value="At3g26010-like"/>
</dbReference>
<dbReference type="STRING" id="3708.A0A078H799"/>
<gene>
    <name evidence="1" type="primary">BnaA09g11570D</name>
    <name evidence="1" type="ORF">GSBRNA2T00056482001</name>
</gene>
<proteinExistence type="predicted"/>
<sequence length="269" mass="30832">MNSPVINQDMILEILSRFPASDIEKSRLLNKECNKRSYESWFLNLNRDRTNSISGYFAQYNGGGDNYQTSFVYEKTGSQNNGVSIDFLPPGKVKIEACDASHGILLCVNETGPSVTEYIVCKPTTKQYQIIPNPTMQTFAGSFGLAVNRLNPFQFALVRYEGKLGVSRWWMTSGEGLNRLWVLKSSFEKSWVKVKDIKGVGIGENVLWTPSNDMVTLSSWDRLCLFLVKTSKLNMIHMKKERTNYVWFPFRSDYERVDMESWMKAENCS</sequence>
<dbReference type="AlphaFoldDB" id="A0A078H799"/>